<reference evidence="1 2" key="1">
    <citation type="submission" date="2018-10" db="EMBL/GenBank/DDBJ databases">
        <title>Genomic Encyclopedia of Archaeal and Bacterial Type Strains, Phase II (KMG-II): from individual species to whole genera.</title>
        <authorList>
            <person name="Goeker M."/>
        </authorList>
    </citation>
    <scope>NUCLEOTIDE SEQUENCE [LARGE SCALE GENOMIC DNA]</scope>
    <source>
        <strain evidence="1 2">DSM 11927</strain>
    </source>
</reference>
<keyword evidence="2" id="KW-1185">Reference proteome</keyword>
<proteinExistence type="predicted"/>
<sequence length="168" mass="18841">MPFETPDLLGPSEPVPDRLSANEFLLRPLTPTDAEIDYEAVTESGDRLHGIFGPDDEWPTGLTPEQNRIDVCWHYKEHQRRDAFTYGVFDPAETTELGCLYVQPTRIEGYDAAVYYWTAAAAVERGLADEIETACREWVATEWPFGRVAYPGRDVSWQAVPAAGTEGD</sequence>
<gene>
    <name evidence="1" type="ORF">BDK61_2962</name>
</gene>
<dbReference type="EMBL" id="RBWW01000001">
    <property type="protein sequence ID" value="RKS83574.1"/>
    <property type="molecule type" value="Genomic_DNA"/>
</dbReference>
<dbReference type="Proteomes" id="UP000268233">
    <property type="component" value="Unassembled WGS sequence"/>
</dbReference>
<name>A0A495R8Z6_9EURY</name>
<dbReference type="SUPFAM" id="SSF55729">
    <property type="entry name" value="Acyl-CoA N-acyltransferases (Nat)"/>
    <property type="match status" value="1"/>
</dbReference>
<organism evidence="1 2">
    <name type="scientific">Haloarcula quadrata</name>
    <dbReference type="NCBI Taxonomy" id="182779"/>
    <lineage>
        <taxon>Archaea</taxon>
        <taxon>Methanobacteriati</taxon>
        <taxon>Methanobacteriota</taxon>
        <taxon>Stenosarchaea group</taxon>
        <taxon>Halobacteria</taxon>
        <taxon>Halobacteriales</taxon>
        <taxon>Haloarculaceae</taxon>
        <taxon>Haloarcula</taxon>
    </lineage>
</organism>
<evidence type="ECO:0008006" key="3">
    <source>
        <dbReference type="Google" id="ProtNLM"/>
    </source>
</evidence>
<protein>
    <recommendedName>
        <fullName evidence="3">Acetyltransferase (GNAT) family protein</fullName>
    </recommendedName>
</protein>
<dbReference type="AlphaFoldDB" id="A0A495R8Z6"/>
<comment type="caution">
    <text evidence="1">The sequence shown here is derived from an EMBL/GenBank/DDBJ whole genome shotgun (WGS) entry which is preliminary data.</text>
</comment>
<dbReference type="InterPro" id="IPR016181">
    <property type="entry name" value="Acyl_CoA_acyltransferase"/>
</dbReference>
<accession>A0A495R8Z6</accession>
<evidence type="ECO:0000313" key="2">
    <source>
        <dbReference type="Proteomes" id="UP000268233"/>
    </source>
</evidence>
<dbReference type="Gene3D" id="3.40.630.30">
    <property type="match status" value="1"/>
</dbReference>
<dbReference type="RefSeq" id="WP_121303552.1">
    <property type="nucleotide sequence ID" value="NZ_RBWW01000001.1"/>
</dbReference>
<evidence type="ECO:0000313" key="1">
    <source>
        <dbReference type="EMBL" id="RKS83574.1"/>
    </source>
</evidence>